<evidence type="ECO:0000313" key="3">
    <source>
        <dbReference type="Proteomes" id="UP000675881"/>
    </source>
</evidence>
<organism evidence="2 3">
    <name type="scientific">Lepeophtheirus salmonis</name>
    <name type="common">Salmon louse</name>
    <name type="synonym">Caligus salmonis</name>
    <dbReference type="NCBI Taxonomy" id="72036"/>
    <lineage>
        <taxon>Eukaryota</taxon>
        <taxon>Metazoa</taxon>
        <taxon>Ecdysozoa</taxon>
        <taxon>Arthropoda</taxon>
        <taxon>Crustacea</taxon>
        <taxon>Multicrustacea</taxon>
        <taxon>Hexanauplia</taxon>
        <taxon>Copepoda</taxon>
        <taxon>Siphonostomatoida</taxon>
        <taxon>Caligidae</taxon>
        <taxon>Lepeophtheirus</taxon>
    </lineage>
</organism>
<sequence>MKRKWNEPCAIKYPLGWVVVGSVKELSTNSLFCITRKVNVFRMDGVIDEDVDNFRKIMLNDQSGKVKEGIKFVNFHVEVRLLWKKGLPTKPPNNRKEAIRAMKSREKQQKRDKHMELFNDQINALEENEFIQEVKTTDNEEGFCLNIRGVLKTFDDIATSVESDENVYHEGSRRTLAPILHDGLCIIGVSRIEWKVINTCIDCRISNRPAMLQQMGIFLDLCRAIRLEFMIYVVEEKDSHQKSSFQRYRGVWKAVIVTKTYPGEDGLVSKVRIRASTAECDRPISKLCLLATGRELEEDSILKKKLEERLSV</sequence>
<dbReference type="InterPro" id="IPR040676">
    <property type="entry name" value="DUF5641"/>
</dbReference>
<dbReference type="OrthoDB" id="6369924at2759"/>
<feature type="domain" description="DUF5641" evidence="1">
    <location>
        <begin position="250"/>
        <end position="290"/>
    </location>
</feature>
<dbReference type="Proteomes" id="UP000675881">
    <property type="component" value="Chromosome 7"/>
</dbReference>
<gene>
    <name evidence="2" type="ORF">LSAA_12716</name>
</gene>
<evidence type="ECO:0000259" key="1">
    <source>
        <dbReference type="Pfam" id="PF18701"/>
    </source>
</evidence>
<accession>A0A7R8HCA9</accession>
<dbReference type="AlphaFoldDB" id="A0A7R8HCA9"/>
<dbReference type="PANTHER" id="PTHR47331">
    <property type="entry name" value="PHD-TYPE DOMAIN-CONTAINING PROTEIN"/>
    <property type="match status" value="1"/>
</dbReference>
<evidence type="ECO:0000313" key="2">
    <source>
        <dbReference type="EMBL" id="CAF3004490.1"/>
    </source>
</evidence>
<dbReference type="PANTHER" id="PTHR47331:SF5">
    <property type="entry name" value="RIBONUCLEASE H"/>
    <property type="match status" value="1"/>
</dbReference>
<reference evidence="2" key="1">
    <citation type="submission" date="2021-02" db="EMBL/GenBank/DDBJ databases">
        <authorList>
            <person name="Bekaert M."/>
        </authorList>
    </citation>
    <scope>NUCLEOTIDE SEQUENCE</scope>
    <source>
        <strain evidence="2">IoA-00</strain>
    </source>
</reference>
<proteinExistence type="predicted"/>
<keyword evidence="3" id="KW-1185">Reference proteome</keyword>
<dbReference type="Pfam" id="PF18701">
    <property type="entry name" value="DUF5641"/>
    <property type="match status" value="1"/>
</dbReference>
<dbReference type="EMBL" id="HG994586">
    <property type="protein sequence ID" value="CAF3004490.1"/>
    <property type="molecule type" value="Genomic_DNA"/>
</dbReference>
<name>A0A7R8HCA9_LEPSM</name>
<protein>
    <submittedName>
        <fullName evidence="2">(salmon louse) hypothetical protein</fullName>
    </submittedName>
</protein>